<protein>
    <submittedName>
        <fullName evidence="2">Uncharacterized protein</fullName>
    </submittedName>
</protein>
<feature type="region of interest" description="Disordered" evidence="1">
    <location>
        <begin position="165"/>
        <end position="192"/>
    </location>
</feature>
<reference evidence="2" key="1">
    <citation type="submission" date="2020-06" db="EMBL/GenBank/DDBJ databases">
        <title>WGS assembly of Ceratodon purpureus strain R40.</title>
        <authorList>
            <person name="Carey S.B."/>
            <person name="Jenkins J."/>
            <person name="Shu S."/>
            <person name="Lovell J.T."/>
            <person name="Sreedasyam A."/>
            <person name="Maumus F."/>
            <person name="Tiley G.P."/>
            <person name="Fernandez-Pozo N."/>
            <person name="Barry K."/>
            <person name="Chen C."/>
            <person name="Wang M."/>
            <person name="Lipzen A."/>
            <person name="Daum C."/>
            <person name="Saski C.A."/>
            <person name="Payton A.C."/>
            <person name="Mcbreen J.C."/>
            <person name="Conrad R.E."/>
            <person name="Kollar L.M."/>
            <person name="Olsson S."/>
            <person name="Huttunen S."/>
            <person name="Landis J.B."/>
            <person name="Wickett N.J."/>
            <person name="Johnson M.G."/>
            <person name="Rensing S.A."/>
            <person name="Grimwood J."/>
            <person name="Schmutz J."/>
            <person name="Mcdaniel S.F."/>
        </authorList>
    </citation>
    <scope>NUCLEOTIDE SEQUENCE</scope>
    <source>
        <strain evidence="2">R40</strain>
    </source>
</reference>
<dbReference type="EMBL" id="CM026433">
    <property type="protein sequence ID" value="KAG0555515.1"/>
    <property type="molecule type" value="Genomic_DNA"/>
</dbReference>
<name>A0A8T0G9W1_CERPU</name>
<evidence type="ECO:0000313" key="2">
    <source>
        <dbReference type="EMBL" id="KAG0555515.1"/>
    </source>
</evidence>
<feature type="compositionally biased region" description="Acidic residues" evidence="1">
    <location>
        <begin position="177"/>
        <end position="192"/>
    </location>
</feature>
<evidence type="ECO:0000313" key="3">
    <source>
        <dbReference type="Proteomes" id="UP000822688"/>
    </source>
</evidence>
<evidence type="ECO:0000256" key="1">
    <source>
        <dbReference type="SAM" id="MobiDB-lite"/>
    </source>
</evidence>
<dbReference type="Gene3D" id="1.20.890.10">
    <property type="entry name" value="cAMP-dependent protein kinase regulatory subunit, dimerization-anchoring domain"/>
    <property type="match status" value="1"/>
</dbReference>
<sequence length="192" mass="21866">MSDSDEEEGVVEINIEASTPQLKIEEFPDFCLPMIECLPFEPPWEDWPAWPPPPTWKYAEPFDALPEACHPHKLPPNIELSYGPPYPWLVKPPPKPPKEDLPVREYLMAEKVYDLVLEAMKLAVVERPERPVKFVALYIREKNPLACKVKCRRHCHLGAETCHCKNLPPPPPPPPEPEPEPEEGEGEEEAAA</sequence>
<gene>
    <name evidence="2" type="ORF">KC19_12G174600</name>
</gene>
<keyword evidence="3" id="KW-1185">Reference proteome</keyword>
<dbReference type="OrthoDB" id="10518854at2759"/>
<accession>A0A8T0G9W1</accession>
<dbReference type="AlphaFoldDB" id="A0A8T0G9W1"/>
<dbReference type="Proteomes" id="UP000822688">
    <property type="component" value="Chromosome 12"/>
</dbReference>
<organism evidence="2 3">
    <name type="scientific">Ceratodon purpureus</name>
    <name type="common">Fire moss</name>
    <name type="synonym">Dicranum purpureum</name>
    <dbReference type="NCBI Taxonomy" id="3225"/>
    <lineage>
        <taxon>Eukaryota</taxon>
        <taxon>Viridiplantae</taxon>
        <taxon>Streptophyta</taxon>
        <taxon>Embryophyta</taxon>
        <taxon>Bryophyta</taxon>
        <taxon>Bryophytina</taxon>
        <taxon>Bryopsida</taxon>
        <taxon>Dicranidae</taxon>
        <taxon>Pseudoditrichales</taxon>
        <taxon>Ditrichaceae</taxon>
        <taxon>Ceratodon</taxon>
    </lineage>
</organism>
<dbReference type="EMBL" id="CM026433">
    <property type="protein sequence ID" value="KAG0555516.1"/>
    <property type="molecule type" value="Genomic_DNA"/>
</dbReference>
<dbReference type="EMBL" id="CM026433">
    <property type="protein sequence ID" value="KAG0555514.1"/>
    <property type="molecule type" value="Genomic_DNA"/>
</dbReference>
<comment type="caution">
    <text evidence="2">The sequence shown here is derived from an EMBL/GenBank/DDBJ whole genome shotgun (WGS) entry which is preliminary data.</text>
</comment>
<feature type="compositionally biased region" description="Pro residues" evidence="1">
    <location>
        <begin position="167"/>
        <end position="176"/>
    </location>
</feature>
<proteinExistence type="predicted"/>